<accession>A0ABW7YJP9</accession>
<evidence type="ECO:0000313" key="2">
    <source>
        <dbReference type="Proteomes" id="UP001612415"/>
    </source>
</evidence>
<name>A0ABW7YJP9_STRCE</name>
<keyword evidence="2" id="KW-1185">Reference proteome</keyword>
<sequence length="103" mass="10549">MSSALARADFDVLGDTDTGVPGLRVTEVPRGALVTWTASDGFTSLAREQAGRAGSDSMRVIVQAAVTGLLVQLGHTVTEASDQGDVVVLADTVASDRHLPAAT</sequence>
<dbReference type="RefSeq" id="WP_398663291.1">
    <property type="nucleotide sequence ID" value="NZ_JBITDC010000039.1"/>
</dbReference>
<dbReference type="Proteomes" id="UP001612415">
    <property type="component" value="Unassembled WGS sequence"/>
</dbReference>
<protein>
    <submittedName>
        <fullName evidence="1">Uncharacterized protein</fullName>
    </submittedName>
</protein>
<dbReference type="EMBL" id="JBITDC010000039">
    <property type="protein sequence ID" value="MFI5682093.1"/>
    <property type="molecule type" value="Genomic_DNA"/>
</dbReference>
<organism evidence="1 2">
    <name type="scientific">Streptomyces cellulosae</name>
    <dbReference type="NCBI Taxonomy" id="1968"/>
    <lineage>
        <taxon>Bacteria</taxon>
        <taxon>Bacillati</taxon>
        <taxon>Actinomycetota</taxon>
        <taxon>Actinomycetes</taxon>
        <taxon>Kitasatosporales</taxon>
        <taxon>Streptomycetaceae</taxon>
        <taxon>Streptomyces</taxon>
    </lineage>
</organism>
<proteinExistence type="predicted"/>
<comment type="caution">
    <text evidence="1">The sequence shown here is derived from an EMBL/GenBank/DDBJ whole genome shotgun (WGS) entry which is preliminary data.</text>
</comment>
<gene>
    <name evidence="1" type="ORF">ACIA8P_47470</name>
</gene>
<reference evidence="1 2" key="1">
    <citation type="submission" date="2024-10" db="EMBL/GenBank/DDBJ databases">
        <title>The Natural Products Discovery Center: Release of the First 8490 Sequenced Strains for Exploring Actinobacteria Biosynthetic Diversity.</title>
        <authorList>
            <person name="Kalkreuter E."/>
            <person name="Kautsar S.A."/>
            <person name="Yang D."/>
            <person name="Bader C.D."/>
            <person name="Teijaro C.N."/>
            <person name="Fluegel L."/>
            <person name="Davis C.M."/>
            <person name="Simpson J.R."/>
            <person name="Lauterbach L."/>
            <person name="Steele A.D."/>
            <person name="Gui C."/>
            <person name="Meng S."/>
            <person name="Li G."/>
            <person name="Viehrig K."/>
            <person name="Ye F."/>
            <person name="Su P."/>
            <person name="Kiefer A.F."/>
            <person name="Nichols A."/>
            <person name="Cepeda A.J."/>
            <person name="Yan W."/>
            <person name="Fan B."/>
            <person name="Jiang Y."/>
            <person name="Adhikari A."/>
            <person name="Zheng C.-J."/>
            <person name="Schuster L."/>
            <person name="Cowan T.M."/>
            <person name="Smanski M.J."/>
            <person name="Chevrette M.G."/>
            <person name="De Carvalho L.P.S."/>
            <person name="Shen B."/>
        </authorList>
    </citation>
    <scope>NUCLEOTIDE SEQUENCE [LARGE SCALE GENOMIC DNA]</scope>
    <source>
        <strain evidence="1 2">NPDC051599</strain>
    </source>
</reference>
<evidence type="ECO:0000313" key="1">
    <source>
        <dbReference type="EMBL" id="MFI5682093.1"/>
    </source>
</evidence>